<dbReference type="InterPro" id="IPR036390">
    <property type="entry name" value="WH_DNA-bd_sf"/>
</dbReference>
<evidence type="ECO:0000313" key="5">
    <source>
        <dbReference type="RefSeq" id="XP_029655092.1"/>
    </source>
</evidence>
<dbReference type="SMART" id="SM00339">
    <property type="entry name" value="FH"/>
    <property type="match status" value="1"/>
</dbReference>
<evidence type="ECO:0000256" key="1">
    <source>
        <dbReference type="ARBA" id="ARBA00023125"/>
    </source>
</evidence>
<dbReference type="SUPFAM" id="SSF46785">
    <property type="entry name" value="Winged helix' DNA-binding domain"/>
    <property type="match status" value="1"/>
</dbReference>
<dbReference type="GO" id="GO:0000981">
    <property type="term" value="F:DNA-binding transcription factor activity, RNA polymerase II-specific"/>
    <property type="evidence" value="ECO:0007669"/>
    <property type="project" value="TreeGrafter"/>
</dbReference>
<dbReference type="InterPro" id="IPR001766">
    <property type="entry name" value="Fork_head_dom"/>
</dbReference>
<dbReference type="Proteomes" id="UP000515154">
    <property type="component" value="Unplaced"/>
</dbReference>
<dbReference type="AlphaFoldDB" id="A0A6P7U0N0"/>
<keyword evidence="4" id="KW-1185">Reference proteome</keyword>
<dbReference type="PANTHER" id="PTHR46805">
    <property type="entry name" value="FORKHEAD BOX PROTEIN J1"/>
    <property type="match status" value="1"/>
</dbReference>
<dbReference type="InterPro" id="IPR047513">
    <property type="entry name" value="FOXJ1"/>
</dbReference>
<accession>A0A6P7U0N0</accession>
<sequence length="302" mass="35307">MSRIFNDKEESLNVLGESLTNLTWLHHLNVAAIMTPTDKSEENTNKDDILRLPSSSEIVQYATDESEKPPYSYTTLIGLAFHSLKADRLNVGQMCDWISSRFPFYQTYTQMWQNCVRHNLQQSRLFERVRKRRDDRHRGVLWRISAHVRIECVSDEEEVGDESTKRKRPPSLFCTENYLMGGGENQRNKKRREEEYDYSWDSLVPATQKEDWFPSYPTEKTLFDDFERAGPVFEDFDESKMTFPDFYMGGEYCDTADIPEFTSAIHFDPLLSSTWSTSTQGSDSSREGHVHYSFDTEGLHYN</sequence>
<evidence type="ECO:0000313" key="4">
    <source>
        <dbReference type="Proteomes" id="UP000515154"/>
    </source>
</evidence>
<comment type="subcellular location">
    <subcellularLocation>
        <location evidence="2">Nucleus</location>
    </subcellularLocation>
</comment>
<protein>
    <submittedName>
        <fullName evidence="5">Fork head protein homolog 2-like</fullName>
    </submittedName>
</protein>
<dbReference type="Gene3D" id="1.10.10.10">
    <property type="entry name" value="Winged helix-like DNA-binding domain superfamily/Winged helix DNA-binding domain"/>
    <property type="match status" value="1"/>
</dbReference>
<proteinExistence type="predicted"/>
<feature type="DNA-binding region" description="Fork-head" evidence="2">
    <location>
        <begin position="68"/>
        <end position="169"/>
    </location>
</feature>
<evidence type="ECO:0000256" key="2">
    <source>
        <dbReference type="PROSITE-ProRule" id="PRU00089"/>
    </source>
</evidence>
<name>A0A6P7U0N0_9MOLL</name>
<dbReference type="GO" id="GO:0000978">
    <property type="term" value="F:RNA polymerase II cis-regulatory region sequence-specific DNA binding"/>
    <property type="evidence" value="ECO:0007669"/>
    <property type="project" value="TreeGrafter"/>
</dbReference>
<dbReference type="GO" id="GO:0005634">
    <property type="term" value="C:nucleus"/>
    <property type="evidence" value="ECO:0007669"/>
    <property type="project" value="UniProtKB-SubCell"/>
</dbReference>
<dbReference type="PANTHER" id="PTHR46805:SF1">
    <property type="entry name" value="FORKHEAD BOX PROTEIN J1"/>
    <property type="match status" value="1"/>
</dbReference>
<gene>
    <name evidence="5" type="primary">LOC115228708</name>
</gene>
<keyword evidence="2" id="KW-0539">Nucleus</keyword>
<feature type="domain" description="Fork-head" evidence="3">
    <location>
        <begin position="68"/>
        <end position="169"/>
    </location>
</feature>
<dbReference type="InterPro" id="IPR036388">
    <property type="entry name" value="WH-like_DNA-bd_sf"/>
</dbReference>
<dbReference type="Pfam" id="PF00250">
    <property type="entry name" value="Forkhead"/>
    <property type="match status" value="1"/>
</dbReference>
<dbReference type="KEGG" id="osn:115228708"/>
<organism evidence="4 5">
    <name type="scientific">Octopus sinensis</name>
    <name type="common">East Asian common octopus</name>
    <dbReference type="NCBI Taxonomy" id="2607531"/>
    <lineage>
        <taxon>Eukaryota</taxon>
        <taxon>Metazoa</taxon>
        <taxon>Spiralia</taxon>
        <taxon>Lophotrochozoa</taxon>
        <taxon>Mollusca</taxon>
        <taxon>Cephalopoda</taxon>
        <taxon>Coleoidea</taxon>
        <taxon>Octopodiformes</taxon>
        <taxon>Octopoda</taxon>
        <taxon>Incirrata</taxon>
        <taxon>Octopodidae</taxon>
        <taxon>Octopus</taxon>
    </lineage>
</organism>
<dbReference type="CDD" id="cd00059">
    <property type="entry name" value="FH_FOX"/>
    <property type="match status" value="1"/>
</dbReference>
<dbReference type="PROSITE" id="PS50039">
    <property type="entry name" value="FORK_HEAD_3"/>
    <property type="match status" value="1"/>
</dbReference>
<reference evidence="5" key="1">
    <citation type="submission" date="2025-08" db="UniProtKB">
        <authorList>
            <consortium name="RefSeq"/>
        </authorList>
    </citation>
    <scope>IDENTIFICATION</scope>
</reference>
<dbReference type="RefSeq" id="XP_029655092.1">
    <property type="nucleotide sequence ID" value="XM_029799232.1"/>
</dbReference>
<dbReference type="PRINTS" id="PR00053">
    <property type="entry name" value="FORKHEAD"/>
</dbReference>
<keyword evidence="1 2" id="KW-0238">DNA-binding</keyword>
<evidence type="ECO:0000259" key="3">
    <source>
        <dbReference type="PROSITE" id="PS50039"/>
    </source>
</evidence>